<evidence type="ECO:0000313" key="1">
    <source>
        <dbReference type="EMBL" id="KAH0779098.1"/>
    </source>
</evidence>
<dbReference type="EMBL" id="JAIVGD010000002">
    <property type="protein sequence ID" value="KAH0779098.1"/>
    <property type="molecule type" value="Genomic_DNA"/>
</dbReference>
<dbReference type="Proteomes" id="UP000826656">
    <property type="component" value="Unassembled WGS sequence"/>
</dbReference>
<sequence>MQLLDCTEADGPRLKMPDSDELAGLLNVQVLKKKNVPSLNFVSFVRTGAIAYLVYYKIKTDSFVAMYGV</sequence>
<organism evidence="1 2">
    <name type="scientific">Solanum tuberosum</name>
    <name type="common">Potato</name>
    <dbReference type="NCBI Taxonomy" id="4113"/>
    <lineage>
        <taxon>Eukaryota</taxon>
        <taxon>Viridiplantae</taxon>
        <taxon>Streptophyta</taxon>
        <taxon>Embryophyta</taxon>
        <taxon>Tracheophyta</taxon>
        <taxon>Spermatophyta</taxon>
        <taxon>Magnoliopsida</taxon>
        <taxon>eudicotyledons</taxon>
        <taxon>Gunneridae</taxon>
        <taxon>Pentapetalae</taxon>
        <taxon>asterids</taxon>
        <taxon>lamiids</taxon>
        <taxon>Solanales</taxon>
        <taxon>Solanaceae</taxon>
        <taxon>Solanoideae</taxon>
        <taxon>Solaneae</taxon>
        <taxon>Solanum</taxon>
    </lineage>
</organism>
<gene>
    <name evidence="1" type="ORF">KY290_005525</name>
</gene>
<proteinExistence type="predicted"/>
<keyword evidence="2" id="KW-1185">Reference proteome</keyword>
<evidence type="ECO:0000313" key="2">
    <source>
        <dbReference type="Proteomes" id="UP000826656"/>
    </source>
</evidence>
<name>A0ABQ7WG84_SOLTU</name>
<reference evidence="1 2" key="1">
    <citation type="journal article" date="2021" name="bioRxiv">
        <title>Chromosome-scale and haplotype-resolved genome assembly of a tetraploid potato cultivar.</title>
        <authorList>
            <person name="Sun H."/>
            <person name="Jiao W.-B."/>
            <person name="Krause K."/>
            <person name="Campoy J.A."/>
            <person name="Goel M."/>
            <person name="Folz-Donahue K."/>
            <person name="Kukat C."/>
            <person name="Huettel B."/>
            <person name="Schneeberger K."/>
        </authorList>
    </citation>
    <scope>NUCLEOTIDE SEQUENCE [LARGE SCALE GENOMIC DNA]</scope>
    <source>
        <strain evidence="1">SolTubOtavaFocal</strain>
        <tissue evidence="1">Leaves</tissue>
    </source>
</reference>
<comment type="caution">
    <text evidence="1">The sequence shown here is derived from an EMBL/GenBank/DDBJ whole genome shotgun (WGS) entry which is preliminary data.</text>
</comment>
<protein>
    <submittedName>
        <fullName evidence="1">Uncharacterized protein</fullName>
    </submittedName>
</protein>
<accession>A0ABQ7WG84</accession>